<name>A0A9P5CGW9_9HYPO</name>
<feature type="compositionally biased region" description="Low complexity" evidence="1">
    <location>
        <begin position="27"/>
        <end position="44"/>
    </location>
</feature>
<reference evidence="2 3" key="1">
    <citation type="submission" date="2018-06" db="EMBL/GenBank/DDBJ databases">
        <title>Genome analysis of cellulolytic fungus Trichoderma lentiforme CFAM-422.</title>
        <authorList>
            <person name="Steindorff A.S."/>
            <person name="Formighieri E.F."/>
            <person name="Midorikawa G.E.O."/>
            <person name="Tamietti M.S."/>
            <person name="Ramos E.Z."/>
            <person name="Silva A.S."/>
            <person name="Bon E.P.S."/>
            <person name="Mendes T.D."/>
            <person name="Damaso M.C.T."/>
            <person name="Favaro L.C.L."/>
        </authorList>
    </citation>
    <scope>NUCLEOTIDE SEQUENCE [LARGE SCALE GENOMIC DNA]</scope>
    <source>
        <strain evidence="2 3">CFAM-422</strain>
    </source>
</reference>
<keyword evidence="3" id="KW-1185">Reference proteome</keyword>
<evidence type="ECO:0000256" key="1">
    <source>
        <dbReference type="SAM" id="MobiDB-lite"/>
    </source>
</evidence>
<accession>A0A9P5CGW9</accession>
<dbReference type="EMBL" id="QLNT01000001">
    <property type="protein sequence ID" value="KAF3077205.1"/>
    <property type="molecule type" value="Genomic_DNA"/>
</dbReference>
<dbReference type="AlphaFoldDB" id="A0A9P5CGW9"/>
<gene>
    <name evidence="2" type="ORF">CFAM422_000765</name>
</gene>
<dbReference type="Proteomes" id="UP000801864">
    <property type="component" value="Unassembled WGS sequence"/>
</dbReference>
<evidence type="ECO:0000313" key="3">
    <source>
        <dbReference type="Proteomes" id="UP000801864"/>
    </source>
</evidence>
<protein>
    <submittedName>
        <fullName evidence="2">Uncharacterized protein</fullName>
    </submittedName>
</protein>
<feature type="compositionally biased region" description="Low complexity" evidence="1">
    <location>
        <begin position="64"/>
        <end position="78"/>
    </location>
</feature>
<proteinExistence type="predicted"/>
<comment type="caution">
    <text evidence="2">The sequence shown here is derived from an EMBL/GenBank/DDBJ whole genome shotgun (WGS) entry which is preliminary data.</text>
</comment>
<feature type="region of interest" description="Disordered" evidence="1">
    <location>
        <begin position="19"/>
        <end position="78"/>
    </location>
</feature>
<evidence type="ECO:0000313" key="2">
    <source>
        <dbReference type="EMBL" id="KAF3077205.1"/>
    </source>
</evidence>
<sequence>MSPTYTMSAHLCRQFYTSWHQSRRQNTPSSATPSTTTSSSAVPTIALPSRSPSPEKIIVERRGSTSSDSSLSSSPSSR</sequence>
<organism evidence="2 3">
    <name type="scientific">Trichoderma lentiforme</name>
    <dbReference type="NCBI Taxonomy" id="1567552"/>
    <lineage>
        <taxon>Eukaryota</taxon>
        <taxon>Fungi</taxon>
        <taxon>Dikarya</taxon>
        <taxon>Ascomycota</taxon>
        <taxon>Pezizomycotina</taxon>
        <taxon>Sordariomycetes</taxon>
        <taxon>Hypocreomycetidae</taxon>
        <taxon>Hypocreales</taxon>
        <taxon>Hypocreaceae</taxon>
        <taxon>Trichoderma</taxon>
    </lineage>
</organism>